<dbReference type="STRING" id="650850.SAMN04488129_11385"/>
<evidence type="ECO:0000313" key="3">
    <source>
        <dbReference type="Proteomes" id="UP000198807"/>
    </source>
</evidence>
<reference evidence="3" key="1">
    <citation type="submission" date="2016-10" db="EMBL/GenBank/DDBJ databases">
        <authorList>
            <person name="Varghese N."/>
            <person name="Submissions S."/>
        </authorList>
    </citation>
    <scope>NUCLEOTIDE SEQUENCE [LARGE SCALE GENOMIC DNA]</scope>
    <source>
        <strain evidence="3">CGMCC 1.9150</strain>
    </source>
</reference>
<protein>
    <submittedName>
        <fullName evidence="2">Uncharacterized protein</fullName>
    </submittedName>
</protein>
<feature type="signal peptide" evidence="1">
    <location>
        <begin position="1"/>
        <end position="20"/>
    </location>
</feature>
<feature type="chain" id="PRO_5011565156" evidence="1">
    <location>
        <begin position="21"/>
        <end position="120"/>
    </location>
</feature>
<organism evidence="2 3">
    <name type="scientific">Halomonas daqiaonensis</name>
    <dbReference type="NCBI Taxonomy" id="650850"/>
    <lineage>
        <taxon>Bacteria</taxon>
        <taxon>Pseudomonadati</taxon>
        <taxon>Pseudomonadota</taxon>
        <taxon>Gammaproteobacteria</taxon>
        <taxon>Oceanospirillales</taxon>
        <taxon>Halomonadaceae</taxon>
        <taxon>Halomonas</taxon>
    </lineage>
</organism>
<keyword evidence="3" id="KW-1185">Reference proteome</keyword>
<dbReference type="OrthoDB" id="6167355at2"/>
<gene>
    <name evidence="2" type="ORF">SAMN04488129_11385</name>
</gene>
<evidence type="ECO:0000256" key="1">
    <source>
        <dbReference type="SAM" id="SignalP"/>
    </source>
</evidence>
<evidence type="ECO:0000313" key="2">
    <source>
        <dbReference type="EMBL" id="SEL65465.1"/>
    </source>
</evidence>
<proteinExistence type="predicted"/>
<name>A0A1H7RZ15_9GAMM</name>
<sequence length="120" mass="12659">MKNKLLITVCGLAFSATAMADLRISEIPGARFTEAQAVTSQEWHRVSEINGLQLPVTAKHASKDGRLLEFNAGGARYQIARADVVVVGERLVTSACDTAPITIASDSRSASVRGAGEACD</sequence>
<dbReference type="AlphaFoldDB" id="A0A1H7RZ15"/>
<dbReference type="Proteomes" id="UP000198807">
    <property type="component" value="Unassembled WGS sequence"/>
</dbReference>
<accession>A0A1H7RZ15</accession>
<keyword evidence="1" id="KW-0732">Signal</keyword>
<dbReference type="EMBL" id="FOBC01000013">
    <property type="protein sequence ID" value="SEL65465.1"/>
    <property type="molecule type" value="Genomic_DNA"/>
</dbReference>
<dbReference type="RefSeq" id="WP_089713861.1">
    <property type="nucleotide sequence ID" value="NZ_FOBC01000013.1"/>
</dbReference>